<evidence type="ECO:0000313" key="3">
    <source>
        <dbReference type="Proteomes" id="UP000719412"/>
    </source>
</evidence>
<feature type="region of interest" description="Disordered" evidence="1">
    <location>
        <begin position="1"/>
        <end position="27"/>
    </location>
</feature>
<proteinExistence type="predicted"/>
<evidence type="ECO:0000256" key="1">
    <source>
        <dbReference type="SAM" id="MobiDB-lite"/>
    </source>
</evidence>
<feature type="compositionally biased region" description="Basic and acidic residues" evidence="1">
    <location>
        <begin position="204"/>
        <end position="213"/>
    </location>
</feature>
<dbReference type="AlphaFoldDB" id="A0A8J6LD08"/>
<feature type="region of interest" description="Disordered" evidence="1">
    <location>
        <begin position="127"/>
        <end position="157"/>
    </location>
</feature>
<feature type="compositionally biased region" description="Basic and acidic residues" evidence="1">
    <location>
        <begin position="144"/>
        <end position="154"/>
    </location>
</feature>
<evidence type="ECO:0000313" key="2">
    <source>
        <dbReference type="EMBL" id="KAH0816110.1"/>
    </source>
</evidence>
<feature type="region of interest" description="Disordered" evidence="1">
    <location>
        <begin position="194"/>
        <end position="213"/>
    </location>
</feature>
<name>A0A8J6LD08_TENMO</name>
<protein>
    <submittedName>
        <fullName evidence="2">Uncharacterized protein</fullName>
    </submittedName>
</protein>
<keyword evidence="3" id="KW-1185">Reference proteome</keyword>
<sequence>MIGAFGCHHPPSLQDAPGQRPSRVMSQRCPTRTSGAQESYHGIGRFYAISLIHYTTSGPQLFTCRHSRTRTLDSPSVPAGKLYCPLKITPESRTFQNIIYEPHVWVEENVELDAAAEILKKNENRLSCESLEQPTPQLTSPFRNQRDEASEPDKKKKKWRFRCLPNNSGKYSGPTVNRQGTRKILLIVPLDTTVRDPPRRHHERERAPCRRGKSMVERLKTQASTWDEAMTLIRRAHGLMRL</sequence>
<gene>
    <name evidence="2" type="ORF">GEV33_006680</name>
</gene>
<reference evidence="2" key="1">
    <citation type="journal article" date="2020" name="J Insects Food Feed">
        <title>The yellow mealworm (Tenebrio molitor) genome: a resource for the emerging insects as food and feed industry.</title>
        <authorList>
            <person name="Eriksson T."/>
            <person name="Andere A."/>
            <person name="Kelstrup H."/>
            <person name="Emery V."/>
            <person name="Picard C."/>
        </authorList>
    </citation>
    <scope>NUCLEOTIDE SEQUENCE</scope>
    <source>
        <strain evidence="2">Stoneville</strain>
        <tissue evidence="2">Whole head</tissue>
    </source>
</reference>
<comment type="caution">
    <text evidence="2">The sequence shown here is derived from an EMBL/GenBank/DDBJ whole genome shotgun (WGS) entry which is preliminary data.</text>
</comment>
<feature type="compositionally biased region" description="Polar residues" evidence="1">
    <location>
        <begin position="127"/>
        <end position="143"/>
    </location>
</feature>
<dbReference type="Proteomes" id="UP000719412">
    <property type="component" value="Unassembled WGS sequence"/>
</dbReference>
<accession>A0A8J6LD08</accession>
<reference evidence="2" key="2">
    <citation type="submission" date="2021-08" db="EMBL/GenBank/DDBJ databases">
        <authorList>
            <person name="Eriksson T."/>
        </authorList>
    </citation>
    <scope>NUCLEOTIDE SEQUENCE</scope>
    <source>
        <strain evidence="2">Stoneville</strain>
        <tissue evidence="2">Whole head</tissue>
    </source>
</reference>
<dbReference type="EMBL" id="JABDTM020022057">
    <property type="protein sequence ID" value="KAH0816110.1"/>
    <property type="molecule type" value="Genomic_DNA"/>
</dbReference>
<organism evidence="2 3">
    <name type="scientific">Tenebrio molitor</name>
    <name type="common">Yellow mealworm beetle</name>
    <dbReference type="NCBI Taxonomy" id="7067"/>
    <lineage>
        <taxon>Eukaryota</taxon>
        <taxon>Metazoa</taxon>
        <taxon>Ecdysozoa</taxon>
        <taxon>Arthropoda</taxon>
        <taxon>Hexapoda</taxon>
        <taxon>Insecta</taxon>
        <taxon>Pterygota</taxon>
        <taxon>Neoptera</taxon>
        <taxon>Endopterygota</taxon>
        <taxon>Coleoptera</taxon>
        <taxon>Polyphaga</taxon>
        <taxon>Cucujiformia</taxon>
        <taxon>Tenebrionidae</taxon>
        <taxon>Tenebrio</taxon>
    </lineage>
</organism>